<dbReference type="Proteomes" id="UP001165121">
    <property type="component" value="Unassembled WGS sequence"/>
</dbReference>
<reference evidence="1" key="1">
    <citation type="submission" date="2023-04" db="EMBL/GenBank/DDBJ databases">
        <title>Phytophthora fragariaefolia NBRC 109709.</title>
        <authorList>
            <person name="Ichikawa N."/>
            <person name="Sato H."/>
            <person name="Tonouchi N."/>
        </authorList>
    </citation>
    <scope>NUCLEOTIDE SEQUENCE</scope>
    <source>
        <strain evidence="1">NBRC 109709</strain>
    </source>
</reference>
<protein>
    <submittedName>
        <fullName evidence="1">Unnamed protein product</fullName>
    </submittedName>
</protein>
<evidence type="ECO:0000313" key="2">
    <source>
        <dbReference type="Proteomes" id="UP001165121"/>
    </source>
</evidence>
<dbReference type="OrthoDB" id="118646at2759"/>
<dbReference type="AlphaFoldDB" id="A0A9W6XM92"/>
<dbReference type="InterPro" id="IPR036397">
    <property type="entry name" value="RNaseH_sf"/>
</dbReference>
<accession>A0A9W6XM92</accession>
<gene>
    <name evidence="1" type="ORF">Pfra01_001313000</name>
</gene>
<comment type="caution">
    <text evidence="1">The sequence shown here is derived from an EMBL/GenBank/DDBJ whole genome shotgun (WGS) entry which is preliminary data.</text>
</comment>
<proteinExistence type="predicted"/>
<dbReference type="Gene3D" id="3.30.420.10">
    <property type="entry name" value="Ribonuclease H-like superfamily/Ribonuclease H"/>
    <property type="match status" value="1"/>
</dbReference>
<dbReference type="EMBL" id="BSXT01001336">
    <property type="protein sequence ID" value="GMF41447.1"/>
    <property type="molecule type" value="Genomic_DNA"/>
</dbReference>
<organism evidence="1 2">
    <name type="scientific">Phytophthora fragariaefolia</name>
    <dbReference type="NCBI Taxonomy" id="1490495"/>
    <lineage>
        <taxon>Eukaryota</taxon>
        <taxon>Sar</taxon>
        <taxon>Stramenopiles</taxon>
        <taxon>Oomycota</taxon>
        <taxon>Peronosporomycetes</taxon>
        <taxon>Peronosporales</taxon>
        <taxon>Peronosporaceae</taxon>
        <taxon>Phytophthora</taxon>
    </lineage>
</organism>
<keyword evidence="2" id="KW-1185">Reference proteome</keyword>
<dbReference type="GO" id="GO:0003676">
    <property type="term" value="F:nucleic acid binding"/>
    <property type="evidence" value="ECO:0007669"/>
    <property type="project" value="InterPro"/>
</dbReference>
<evidence type="ECO:0000313" key="1">
    <source>
        <dbReference type="EMBL" id="GMF41447.1"/>
    </source>
</evidence>
<name>A0A9W6XM92_9STRA</name>
<sequence length="231" mass="26213">MDSTGRPRADRSRHLERLRAVDPINRDTGRAAAQACFPPPTTLYRELRSGNLRVETSVAKPMLSETNKQQRVAFSVAHVDAQTHLFSAMEDVVHVDEKLFYLSKVKRRYILLPDEPKHSRQLKSKQHIPKVMILAAVARPRHDPVTGRFFDGKIGVWAILTHEPAKHSSRNRPVETMVPCAVSVSKTSDREMLIEKVLPAIQEKFPGANEGMLIVVQHDNAHPMMRRGRRP</sequence>
<dbReference type="PANTHER" id="PTHR47169">
    <property type="entry name" value="OS01G0541250 PROTEIN"/>
    <property type="match status" value="1"/>
</dbReference>